<accession>A0A024JR25</accession>
<keyword evidence="1" id="KW-0812">Transmembrane</keyword>
<feature type="transmembrane region" description="Helical" evidence="1">
    <location>
        <begin position="53"/>
        <end position="70"/>
    </location>
</feature>
<evidence type="ECO:0000313" key="3">
    <source>
        <dbReference type="EMBL" id="CDO86076.1"/>
    </source>
</evidence>
<evidence type="ECO:0000256" key="1">
    <source>
        <dbReference type="SAM" id="Phobius"/>
    </source>
</evidence>
<sequence length="159" mass="17010">MWITASAVVGGVKDGMQQTQWEPRAAGVAGCGLGGLFMAIASVTVVTDPPGRFMVGIAGAGLLLFAGATWRARPKLAITPAGLVIRGWFRTQVLQHPDIKIIRITEFRRMGRKVRFLEVETADDSLVLFSRWDLGTEPLDVLDALTDAGYAGRSGGEPA</sequence>
<dbReference type="HOGENOM" id="CLU_135004_0_0_11"/>
<gene>
    <name evidence="3" type="ORF">BN973_00416</name>
</gene>
<dbReference type="Pfam" id="PF10756">
    <property type="entry name" value="bPH_6"/>
    <property type="match status" value="1"/>
</dbReference>
<dbReference type="Proteomes" id="UP000028880">
    <property type="component" value="Unassembled WGS sequence"/>
</dbReference>
<reference evidence="3" key="2">
    <citation type="submission" date="2014-04" db="EMBL/GenBank/DDBJ databases">
        <authorList>
            <person name="Xu Y.W."/>
            <person name="Yang Q."/>
        </authorList>
    </citation>
    <scope>NUCLEOTIDE SEQUENCE</scope>
    <source>
        <strain evidence="3">DSM 44626</strain>
    </source>
</reference>
<name>A0A024JR25_9MYCO</name>
<protein>
    <recommendedName>
        <fullName evidence="2">Low molecular weight protein antigen 6 PH domain-containing protein</fullName>
    </recommendedName>
</protein>
<keyword evidence="1" id="KW-1133">Transmembrane helix</keyword>
<feature type="transmembrane region" description="Helical" evidence="1">
    <location>
        <begin position="25"/>
        <end position="47"/>
    </location>
</feature>
<reference evidence="3" key="1">
    <citation type="journal article" date="2014" name="Genome Announc.">
        <title>Draft Genome Sequence of Mycobacterium triplex DSM 44626.</title>
        <authorList>
            <person name="Sassi M."/>
            <person name="Croce O."/>
            <person name="Robert C."/>
            <person name="Raoult D."/>
            <person name="Drancourt M."/>
        </authorList>
    </citation>
    <scope>NUCLEOTIDE SEQUENCE [LARGE SCALE GENOMIC DNA]</scope>
    <source>
        <strain evidence="3">DSM 44626</strain>
    </source>
</reference>
<feature type="domain" description="Low molecular weight protein antigen 6 PH" evidence="2">
    <location>
        <begin position="73"/>
        <end position="150"/>
    </location>
</feature>
<keyword evidence="1" id="KW-0472">Membrane</keyword>
<dbReference type="STRING" id="47839.BN973_00416"/>
<dbReference type="eggNOG" id="ENOG5033K8W">
    <property type="taxonomic scope" value="Bacteria"/>
</dbReference>
<proteinExistence type="predicted"/>
<dbReference type="AlphaFoldDB" id="A0A024JR25"/>
<organism evidence="3">
    <name type="scientific">Mycobacterium triplex</name>
    <dbReference type="NCBI Taxonomy" id="47839"/>
    <lineage>
        <taxon>Bacteria</taxon>
        <taxon>Bacillati</taxon>
        <taxon>Actinomycetota</taxon>
        <taxon>Actinomycetes</taxon>
        <taxon>Mycobacteriales</taxon>
        <taxon>Mycobacteriaceae</taxon>
        <taxon>Mycobacterium</taxon>
        <taxon>Mycobacterium simiae complex</taxon>
    </lineage>
</organism>
<evidence type="ECO:0000259" key="2">
    <source>
        <dbReference type="Pfam" id="PF10756"/>
    </source>
</evidence>
<dbReference type="InterPro" id="IPR019692">
    <property type="entry name" value="CFP-6_PH"/>
</dbReference>
<dbReference type="EMBL" id="HG964446">
    <property type="protein sequence ID" value="CDO86076.1"/>
    <property type="molecule type" value="Genomic_DNA"/>
</dbReference>